<accession>A0A3N1GXL8</accession>
<protein>
    <recommendedName>
        <fullName evidence="1">DUF6292 domain-containing protein</fullName>
    </recommendedName>
</protein>
<evidence type="ECO:0000313" key="3">
    <source>
        <dbReference type="Proteomes" id="UP000268727"/>
    </source>
</evidence>
<gene>
    <name evidence="2" type="ORF">EDD40_0104</name>
</gene>
<dbReference type="OrthoDB" id="4190452at2"/>
<evidence type="ECO:0000313" key="2">
    <source>
        <dbReference type="EMBL" id="ROP34899.1"/>
    </source>
</evidence>
<dbReference type="AlphaFoldDB" id="A0A3N1GXL8"/>
<dbReference type="InterPro" id="IPR046259">
    <property type="entry name" value="DUF6292"/>
</dbReference>
<comment type="caution">
    <text evidence="2">The sequence shown here is derived from an EMBL/GenBank/DDBJ whole genome shotgun (WGS) entry which is preliminary data.</text>
</comment>
<dbReference type="EMBL" id="RJKM01000001">
    <property type="protein sequence ID" value="ROP34899.1"/>
    <property type="molecule type" value="Genomic_DNA"/>
</dbReference>
<keyword evidence="3" id="KW-1185">Reference proteome</keyword>
<reference evidence="2 3" key="1">
    <citation type="submission" date="2018-11" db="EMBL/GenBank/DDBJ databases">
        <title>Sequencing the genomes of 1000 actinobacteria strains.</title>
        <authorList>
            <person name="Klenk H.-P."/>
        </authorList>
    </citation>
    <scope>NUCLEOTIDE SEQUENCE [LARGE SCALE GENOMIC DNA]</scope>
    <source>
        <strain evidence="2 3">DSM 44231</strain>
    </source>
</reference>
<proteinExistence type="predicted"/>
<dbReference type="RefSeq" id="WP_123741139.1">
    <property type="nucleotide sequence ID" value="NZ_RJKM01000001.1"/>
</dbReference>
<evidence type="ECO:0000259" key="1">
    <source>
        <dbReference type="Pfam" id="PF19809"/>
    </source>
</evidence>
<dbReference type="Pfam" id="PF19809">
    <property type="entry name" value="DUF6292"/>
    <property type="match status" value="1"/>
</dbReference>
<organism evidence="2 3">
    <name type="scientific">Saccharothrix texasensis</name>
    <dbReference type="NCBI Taxonomy" id="103734"/>
    <lineage>
        <taxon>Bacteria</taxon>
        <taxon>Bacillati</taxon>
        <taxon>Actinomycetota</taxon>
        <taxon>Actinomycetes</taxon>
        <taxon>Pseudonocardiales</taxon>
        <taxon>Pseudonocardiaceae</taxon>
        <taxon>Saccharothrix</taxon>
    </lineage>
</organism>
<dbReference type="Proteomes" id="UP000268727">
    <property type="component" value="Unassembled WGS sequence"/>
</dbReference>
<feature type="domain" description="DUF6292" evidence="1">
    <location>
        <begin position="16"/>
        <end position="101"/>
    </location>
</feature>
<name>A0A3N1GXL8_9PSEU</name>
<sequence length="145" mass="15754">MELDFDDAVTWGLRGYVRRVTEELGLTGECSYVQAERPAGAYLALDGRLPGAPDRDVALVWDEEHGWSAAIETHSGEDVLVQAHFGPDLLPPPRAVARWVRGLFRGERRSPARFAAIPGATDDLADRLAPYTAAAFVPAPRAESA</sequence>